<dbReference type="InterPro" id="IPR006139">
    <property type="entry name" value="D-isomer_2_OHA_DH_cat_dom"/>
</dbReference>
<dbReference type="InterPro" id="IPR029752">
    <property type="entry name" value="D-isomer_DH_CS1"/>
</dbReference>
<dbReference type="GO" id="GO:0047964">
    <property type="term" value="F:glyoxylate reductase (NADH) activity"/>
    <property type="evidence" value="ECO:0007669"/>
    <property type="project" value="UniProtKB-EC"/>
</dbReference>
<dbReference type="SUPFAM" id="SSF52283">
    <property type="entry name" value="Formate/glycerate dehydrogenase catalytic domain-like"/>
    <property type="match status" value="1"/>
</dbReference>
<evidence type="ECO:0000259" key="6">
    <source>
        <dbReference type="Pfam" id="PF02826"/>
    </source>
</evidence>
<dbReference type="PANTHER" id="PTHR43761:SF1">
    <property type="entry name" value="D-ISOMER SPECIFIC 2-HYDROXYACID DEHYDROGENASE CATALYTIC DOMAIN-CONTAINING PROTEIN-RELATED"/>
    <property type="match status" value="1"/>
</dbReference>
<keyword evidence="3" id="KW-0520">NAD</keyword>
<proteinExistence type="inferred from homology"/>
<evidence type="ECO:0000256" key="1">
    <source>
        <dbReference type="ARBA" id="ARBA00005854"/>
    </source>
</evidence>
<dbReference type="EC" id="1.1.1.26" evidence="7"/>
<evidence type="ECO:0000256" key="3">
    <source>
        <dbReference type="ARBA" id="ARBA00023027"/>
    </source>
</evidence>
<protein>
    <submittedName>
        <fullName evidence="7">Glyoxylate reductase</fullName>
        <ecNumber evidence="7">1.1.1.26</ecNumber>
    </submittedName>
</protein>
<dbReference type="Pfam" id="PF00389">
    <property type="entry name" value="2-Hacid_dh"/>
    <property type="match status" value="1"/>
</dbReference>
<evidence type="ECO:0000256" key="2">
    <source>
        <dbReference type="ARBA" id="ARBA00023002"/>
    </source>
</evidence>
<feature type="domain" description="D-isomer specific 2-hydroxyacid dehydrogenase NAD-binding" evidence="6">
    <location>
        <begin position="107"/>
        <end position="280"/>
    </location>
</feature>
<dbReference type="InterPro" id="IPR036291">
    <property type="entry name" value="NAD(P)-bd_dom_sf"/>
</dbReference>
<dbReference type="Gene3D" id="3.40.50.720">
    <property type="entry name" value="NAD(P)-binding Rossmann-like Domain"/>
    <property type="match status" value="2"/>
</dbReference>
<evidence type="ECO:0000259" key="5">
    <source>
        <dbReference type="Pfam" id="PF00389"/>
    </source>
</evidence>
<dbReference type="PROSITE" id="PS00671">
    <property type="entry name" value="D_2_HYDROXYACID_DH_3"/>
    <property type="match status" value="1"/>
</dbReference>
<accession>A0A5E4LXV6</accession>
<evidence type="ECO:0000313" key="7">
    <source>
        <dbReference type="EMBL" id="VVC04892.1"/>
    </source>
</evidence>
<organism evidence="7 8">
    <name type="scientific">Candidatus Bilamarchaeum dharawalense</name>
    <dbReference type="NCBI Taxonomy" id="2885759"/>
    <lineage>
        <taxon>Archaea</taxon>
        <taxon>Candidatus Micrarchaeota</taxon>
        <taxon>Candidatus Micrarchaeia</taxon>
        <taxon>Candidatus Anstonellales</taxon>
        <taxon>Candidatus Bilamarchaeaceae</taxon>
        <taxon>Candidatus Bilamarchaeum</taxon>
    </lineage>
</organism>
<name>A0A5E4LXV6_9ARCH</name>
<dbReference type="PROSITE" id="PS00670">
    <property type="entry name" value="D_2_HYDROXYACID_DH_2"/>
    <property type="match status" value="1"/>
</dbReference>
<dbReference type="InterPro" id="IPR006140">
    <property type="entry name" value="D-isomer_DH_NAD-bd"/>
</dbReference>
<dbReference type="PROSITE" id="PS00065">
    <property type="entry name" value="D_2_HYDROXYACID_DH_1"/>
    <property type="match status" value="1"/>
</dbReference>
<evidence type="ECO:0000256" key="4">
    <source>
        <dbReference type="RuleBase" id="RU003719"/>
    </source>
</evidence>
<dbReference type="AlphaFoldDB" id="A0A5E4LXV6"/>
<evidence type="ECO:0000313" key="8">
    <source>
        <dbReference type="Proteomes" id="UP000789941"/>
    </source>
</evidence>
<dbReference type="InterPro" id="IPR050418">
    <property type="entry name" value="D-iso_2-hydroxyacid_DH_PdxB"/>
</dbReference>
<gene>
    <name evidence="7" type="primary">gyaR_2</name>
    <name evidence="7" type="ORF">LFW2832_01177</name>
</gene>
<comment type="caution">
    <text evidence="7">The sequence shown here is derived from an EMBL/GenBank/DDBJ whole genome shotgun (WGS) entry which is preliminary data.</text>
</comment>
<dbReference type="Pfam" id="PF02826">
    <property type="entry name" value="2-Hacid_dh_C"/>
    <property type="match status" value="1"/>
</dbReference>
<reference evidence="7 8" key="1">
    <citation type="submission" date="2019-08" db="EMBL/GenBank/DDBJ databases">
        <authorList>
            <person name="Vazquez-Campos X."/>
        </authorList>
    </citation>
    <scope>NUCLEOTIDE SEQUENCE [LARGE SCALE GENOMIC DNA]</scope>
    <source>
        <strain evidence="7">LFW-283_2</strain>
    </source>
</reference>
<dbReference type="PANTHER" id="PTHR43761">
    <property type="entry name" value="D-ISOMER SPECIFIC 2-HYDROXYACID DEHYDROGENASE FAMILY PROTEIN (AFU_ORTHOLOGUE AFUA_1G13630)"/>
    <property type="match status" value="1"/>
</dbReference>
<dbReference type="InterPro" id="IPR029753">
    <property type="entry name" value="D-isomer_DH_CS"/>
</dbReference>
<comment type="similarity">
    <text evidence="1 4">Belongs to the D-isomer specific 2-hydroxyacid dehydrogenase family.</text>
</comment>
<dbReference type="EMBL" id="CABMJJ010000011">
    <property type="protein sequence ID" value="VVC04892.1"/>
    <property type="molecule type" value="Genomic_DNA"/>
</dbReference>
<dbReference type="GO" id="GO:0051287">
    <property type="term" value="F:NAD binding"/>
    <property type="evidence" value="ECO:0007669"/>
    <property type="project" value="InterPro"/>
</dbReference>
<feature type="domain" description="D-isomer specific 2-hydroxyacid dehydrogenase catalytic" evidence="5">
    <location>
        <begin position="11"/>
        <end position="308"/>
    </location>
</feature>
<sequence>MKIVAIDFADIDESCLIRLKKLGQVAIYPDLPKSEDELISRIGDADIILRGWTTITKRVIEKSKNLKMVSLWSTGYDKIDMDAARERGITVTNVPEYGSQSVAEHVFAFIFSLIKKIPQYSASVKNREWKRIQTTELKGKTLGIIGFGNIGSKVATIGKCFGMNILVYTRSPKKSNAKELDVTFVSLNVLLSNSDIITLHLPYTKETHGLLGAKEFSIMKKTAIVVNTSRGNVIDESALISALMSGTLAGAGLDVFEREPPSKDNPLLKLDNVILTPHSASYTKEAIGRCTTTAIDNIEKFLEGKPQNIIR</sequence>
<keyword evidence="2 4" id="KW-0560">Oxidoreductase</keyword>
<dbReference type="SUPFAM" id="SSF51735">
    <property type="entry name" value="NAD(P)-binding Rossmann-fold domains"/>
    <property type="match status" value="1"/>
</dbReference>
<dbReference type="Proteomes" id="UP000789941">
    <property type="component" value="Unassembled WGS sequence"/>
</dbReference>
<dbReference type="FunFam" id="3.40.50.720:FF:000203">
    <property type="entry name" value="D-3-phosphoglycerate dehydrogenase (SerA)"/>
    <property type="match status" value="1"/>
</dbReference>